<proteinExistence type="predicted"/>
<dbReference type="AlphaFoldDB" id="A0A6H5HXT1"/>
<gene>
    <name evidence="1" type="ORF">TBRA_LOCUS657</name>
</gene>
<dbReference type="EMBL" id="CADCXV010000154">
    <property type="protein sequence ID" value="CAB0028496.1"/>
    <property type="molecule type" value="Genomic_DNA"/>
</dbReference>
<evidence type="ECO:0000313" key="1">
    <source>
        <dbReference type="EMBL" id="CAB0028496.1"/>
    </source>
</evidence>
<reference evidence="1 2" key="1">
    <citation type="submission" date="2020-02" db="EMBL/GenBank/DDBJ databases">
        <authorList>
            <person name="Ferguson B K."/>
        </authorList>
    </citation>
    <scope>NUCLEOTIDE SEQUENCE [LARGE SCALE GENOMIC DNA]</scope>
</reference>
<dbReference type="Proteomes" id="UP000479190">
    <property type="component" value="Unassembled WGS sequence"/>
</dbReference>
<accession>A0A6H5HXT1</accession>
<protein>
    <submittedName>
        <fullName evidence="1">Uncharacterized protein</fullName>
    </submittedName>
</protein>
<name>A0A6H5HXT1_9HYME</name>
<sequence>MSISRFYSITVHLCVQMVLWQISHSKRLLRIVYRLYFPVENSCMDFLGDQLRGIDADRDGLCVGKYRRASVESTSIPRGQFINSRGKIILSCRVFASLSTWTFLDDPRGYFGHRKNEKCFSRE</sequence>
<evidence type="ECO:0000313" key="2">
    <source>
        <dbReference type="Proteomes" id="UP000479190"/>
    </source>
</evidence>
<organism evidence="1 2">
    <name type="scientific">Trichogramma brassicae</name>
    <dbReference type="NCBI Taxonomy" id="86971"/>
    <lineage>
        <taxon>Eukaryota</taxon>
        <taxon>Metazoa</taxon>
        <taxon>Ecdysozoa</taxon>
        <taxon>Arthropoda</taxon>
        <taxon>Hexapoda</taxon>
        <taxon>Insecta</taxon>
        <taxon>Pterygota</taxon>
        <taxon>Neoptera</taxon>
        <taxon>Endopterygota</taxon>
        <taxon>Hymenoptera</taxon>
        <taxon>Apocrita</taxon>
        <taxon>Proctotrupomorpha</taxon>
        <taxon>Chalcidoidea</taxon>
        <taxon>Trichogrammatidae</taxon>
        <taxon>Trichogramma</taxon>
    </lineage>
</organism>
<keyword evidence="2" id="KW-1185">Reference proteome</keyword>